<protein>
    <submittedName>
        <fullName evidence="2">Tubulin-specific chaperone d</fullName>
    </submittedName>
</protein>
<accession>A0A2I0TKY6</accession>
<evidence type="ECO:0000313" key="3">
    <source>
        <dbReference type="Proteomes" id="UP000233556"/>
    </source>
</evidence>
<feature type="region of interest" description="Disordered" evidence="1">
    <location>
        <begin position="1"/>
        <end position="22"/>
    </location>
</feature>
<reference evidence="3" key="1">
    <citation type="submission" date="2017-11" db="EMBL/GenBank/DDBJ databases">
        <authorList>
            <person name="Lima N.C."/>
            <person name="Parody-Merino A.M."/>
            <person name="Battley P.F."/>
            <person name="Fidler A.E."/>
            <person name="Prosdocimi F."/>
        </authorList>
    </citation>
    <scope>NUCLEOTIDE SEQUENCE [LARGE SCALE GENOMIC DNA]</scope>
</reference>
<keyword evidence="3" id="KW-1185">Reference proteome</keyword>
<dbReference type="AlphaFoldDB" id="A0A2I0TKY6"/>
<dbReference type="Proteomes" id="UP000233556">
    <property type="component" value="Unassembled WGS sequence"/>
</dbReference>
<dbReference type="EMBL" id="KZ509092">
    <property type="protein sequence ID" value="PKU34456.1"/>
    <property type="molecule type" value="Genomic_DNA"/>
</dbReference>
<evidence type="ECO:0000256" key="1">
    <source>
        <dbReference type="SAM" id="MobiDB-lite"/>
    </source>
</evidence>
<proteinExistence type="predicted"/>
<sequence>MALDEMDGVGPETEDGRSQEPGVITTRNILESFTESQEVRGLIGNLKGVFGDLVTREMTMEKFIGEMVDFDGIEKPLLKKNLVV</sequence>
<evidence type="ECO:0000313" key="2">
    <source>
        <dbReference type="EMBL" id="PKU34456.1"/>
    </source>
</evidence>
<organism evidence="2 3">
    <name type="scientific">Limosa lapponica baueri</name>
    <dbReference type="NCBI Taxonomy" id="1758121"/>
    <lineage>
        <taxon>Eukaryota</taxon>
        <taxon>Metazoa</taxon>
        <taxon>Chordata</taxon>
        <taxon>Craniata</taxon>
        <taxon>Vertebrata</taxon>
        <taxon>Euteleostomi</taxon>
        <taxon>Archelosauria</taxon>
        <taxon>Archosauria</taxon>
        <taxon>Dinosauria</taxon>
        <taxon>Saurischia</taxon>
        <taxon>Theropoda</taxon>
        <taxon>Coelurosauria</taxon>
        <taxon>Aves</taxon>
        <taxon>Neognathae</taxon>
        <taxon>Neoaves</taxon>
        <taxon>Charadriiformes</taxon>
        <taxon>Scolopacidae</taxon>
        <taxon>Limosa</taxon>
    </lineage>
</organism>
<name>A0A2I0TKY6_LIMLA</name>
<reference evidence="3" key="2">
    <citation type="submission" date="2017-12" db="EMBL/GenBank/DDBJ databases">
        <title>Genome sequence of the Bar-tailed Godwit (Limosa lapponica baueri).</title>
        <authorList>
            <person name="Lima N.C.B."/>
            <person name="Parody-Merino A.M."/>
            <person name="Battley P.F."/>
            <person name="Fidler A.E."/>
            <person name="Prosdocimi F."/>
        </authorList>
    </citation>
    <scope>NUCLEOTIDE SEQUENCE [LARGE SCALE GENOMIC DNA]</scope>
</reference>
<gene>
    <name evidence="2" type="ORF">llap_15238</name>
</gene>
<dbReference type="OrthoDB" id="10253476at2759"/>